<organism evidence="2 3">
    <name type="scientific">Lepidopterella palustris CBS 459.81</name>
    <dbReference type="NCBI Taxonomy" id="1314670"/>
    <lineage>
        <taxon>Eukaryota</taxon>
        <taxon>Fungi</taxon>
        <taxon>Dikarya</taxon>
        <taxon>Ascomycota</taxon>
        <taxon>Pezizomycotina</taxon>
        <taxon>Dothideomycetes</taxon>
        <taxon>Pleosporomycetidae</taxon>
        <taxon>Mytilinidiales</taxon>
        <taxon>Argynnaceae</taxon>
        <taxon>Lepidopterella</taxon>
    </lineage>
</organism>
<dbReference type="OrthoDB" id="5125733at2759"/>
<reference evidence="2 3" key="1">
    <citation type="journal article" date="2016" name="Nat. Commun.">
        <title>Ectomycorrhizal ecology is imprinted in the genome of the dominant symbiotic fungus Cenococcum geophilum.</title>
        <authorList>
            <consortium name="DOE Joint Genome Institute"/>
            <person name="Peter M."/>
            <person name="Kohler A."/>
            <person name="Ohm R.A."/>
            <person name="Kuo A."/>
            <person name="Krutzmann J."/>
            <person name="Morin E."/>
            <person name="Arend M."/>
            <person name="Barry K.W."/>
            <person name="Binder M."/>
            <person name="Choi C."/>
            <person name="Clum A."/>
            <person name="Copeland A."/>
            <person name="Grisel N."/>
            <person name="Haridas S."/>
            <person name="Kipfer T."/>
            <person name="LaButti K."/>
            <person name="Lindquist E."/>
            <person name="Lipzen A."/>
            <person name="Maire R."/>
            <person name="Meier B."/>
            <person name="Mihaltcheva S."/>
            <person name="Molinier V."/>
            <person name="Murat C."/>
            <person name="Poggeler S."/>
            <person name="Quandt C.A."/>
            <person name="Sperisen C."/>
            <person name="Tritt A."/>
            <person name="Tisserant E."/>
            <person name="Crous P.W."/>
            <person name="Henrissat B."/>
            <person name="Nehls U."/>
            <person name="Egli S."/>
            <person name="Spatafora J.W."/>
            <person name="Grigoriev I.V."/>
            <person name="Martin F.M."/>
        </authorList>
    </citation>
    <scope>NUCLEOTIDE SEQUENCE [LARGE SCALE GENOMIC DNA]</scope>
    <source>
        <strain evidence="2 3">CBS 459.81</strain>
    </source>
</reference>
<feature type="non-terminal residue" evidence="2">
    <location>
        <position position="343"/>
    </location>
</feature>
<dbReference type="Pfam" id="PF06985">
    <property type="entry name" value="HET"/>
    <property type="match status" value="1"/>
</dbReference>
<dbReference type="Proteomes" id="UP000250266">
    <property type="component" value="Unassembled WGS sequence"/>
</dbReference>
<evidence type="ECO:0000259" key="1">
    <source>
        <dbReference type="Pfam" id="PF06985"/>
    </source>
</evidence>
<dbReference type="InterPro" id="IPR010730">
    <property type="entry name" value="HET"/>
</dbReference>
<dbReference type="AlphaFoldDB" id="A0A8E2JB44"/>
<name>A0A8E2JB44_9PEZI</name>
<feature type="non-terminal residue" evidence="2">
    <location>
        <position position="1"/>
    </location>
</feature>
<evidence type="ECO:0000313" key="2">
    <source>
        <dbReference type="EMBL" id="OCK76079.1"/>
    </source>
</evidence>
<dbReference type="PANTHER" id="PTHR33112">
    <property type="entry name" value="DOMAIN PROTEIN, PUTATIVE-RELATED"/>
    <property type="match status" value="1"/>
</dbReference>
<sequence length="343" mass="38599">WVALSYCWGGEPSLKLTKLTIRTLTQGIPLDRFEATIRDAILVTRGLGITYLWVDALCIFQDEDSSDWNEQSSKMSEIYGGSTVTIVAADSSSVTEGFLQQRELQYIAMDWLPSTMFSDKSQLNTDTRHVYLSPSWNPDKDKMVGPWSKRGWTMQEGLLPNRLLFYTSYQMAWKCRTVIKYERGAACEPSAEVIRGESISERYRLWYELVEDYTPRHFKYIQDRLIAISGLAKIFGDLISDQYFAGLWKRDMVRGLVWHASGAKLIPNNSTDNPSFHVNTAPSWSWASVGSNVAVVNDHADQDGFRALAKIEDVEVELVNPSNPFGAANAGSVIITGPLARLS</sequence>
<accession>A0A8E2JB44</accession>
<evidence type="ECO:0000313" key="3">
    <source>
        <dbReference type="Proteomes" id="UP000250266"/>
    </source>
</evidence>
<gene>
    <name evidence="2" type="ORF">K432DRAFT_261519</name>
</gene>
<feature type="domain" description="Heterokaryon incompatibility" evidence="1">
    <location>
        <begin position="1"/>
        <end position="156"/>
    </location>
</feature>
<keyword evidence="3" id="KW-1185">Reference proteome</keyword>
<dbReference type="PANTHER" id="PTHR33112:SF16">
    <property type="entry name" value="HETEROKARYON INCOMPATIBILITY DOMAIN-CONTAINING PROTEIN"/>
    <property type="match status" value="1"/>
</dbReference>
<proteinExistence type="predicted"/>
<protein>
    <submittedName>
        <fullName evidence="2">HET-domain-containing protein</fullName>
    </submittedName>
</protein>
<dbReference type="EMBL" id="KV745244">
    <property type="protein sequence ID" value="OCK76079.1"/>
    <property type="molecule type" value="Genomic_DNA"/>
</dbReference>